<keyword evidence="2" id="KW-1185">Reference proteome</keyword>
<dbReference type="AlphaFoldDB" id="A0A075WTS2"/>
<dbReference type="OrthoDB" id="9953990at2"/>
<evidence type="ECO:0000313" key="2">
    <source>
        <dbReference type="Proteomes" id="UP000028481"/>
    </source>
</evidence>
<dbReference type="Proteomes" id="UP000028481">
    <property type="component" value="Chromosome"/>
</dbReference>
<dbReference type="KEGG" id="tcm:HL41_06340"/>
<dbReference type="EMBL" id="CP008796">
    <property type="protein sequence ID" value="AIH04375.1"/>
    <property type="molecule type" value="Genomic_DNA"/>
</dbReference>
<protein>
    <recommendedName>
        <fullName evidence="3">Addiction module protein</fullName>
    </recommendedName>
</protein>
<organism evidence="1 2">
    <name type="scientific">Thermodesulfobacterium commune DSM 2178</name>
    <dbReference type="NCBI Taxonomy" id="289377"/>
    <lineage>
        <taxon>Bacteria</taxon>
        <taxon>Pseudomonadati</taxon>
        <taxon>Thermodesulfobacteriota</taxon>
        <taxon>Thermodesulfobacteria</taxon>
        <taxon>Thermodesulfobacteriales</taxon>
        <taxon>Thermodesulfobacteriaceae</taxon>
        <taxon>Thermodesulfobacterium</taxon>
    </lineage>
</organism>
<reference evidence="1 2" key="1">
    <citation type="journal article" date="2015" name="Genome Announc.">
        <title>Genome Sequence of a Sulfate-Reducing Thermophilic Bacterium, Thermodesulfobacterium commune DSM 2178T (Phylum Thermodesulfobacteria).</title>
        <authorList>
            <person name="Bhatnagar S."/>
            <person name="Badger J.H."/>
            <person name="Madupu R."/>
            <person name="Khouri H.M."/>
            <person name="O'Connor E.M."/>
            <person name="Robb F.T."/>
            <person name="Ward N.L."/>
            <person name="Eisen J.A."/>
        </authorList>
    </citation>
    <scope>NUCLEOTIDE SEQUENCE [LARGE SCALE GENOMIC DNA]</scope>
    <source>
        <strain evidence="1 2">DSM 2178</strain>
    </source>
</reference>
<name>A0A075WTS2_9BACT</name>
<sequence length="59" mass="6858">MPEYTIINLLKTLPEDVLIDIFWKTTVEVDVSLLTAEEKKRLKRLKMNVEKGKQLSGKI</sequence>
<dbReference type="RefSeq" id="WP_028843187.1">
    <property type="nucleotide sequence ID" value="NZ_CP008796.1"/>
</dbReference>
<gene>
    <name evidence="1" type="ORF">HL41_06340</name>
</gene>
<dbReference type="PaxDb" id="289377-HL41_06340"/>
<accession>A0A075WTS2</accession>
<evidence type="ECO:0008006" key="3">
    <source>
        <dbReference type="Google" id="ProtNLM"/>
    </source>
</evidence>
<evidence type="ECO:0000313" key="1">
    <source>
        <dbReference type="EMBL" id="AIH04375.1"/>
    </source>
</evidence>
<proteinExistence type="predicted"/>
<dbReference type="HOGENOM" id="CLU_2792646_0_0_0"/>